<dbReference type="CDD" id="cd00170">
    <property type="entry name" value="SEC14"/>
    <property type="match status" value="1"/>
</dbReference>
<dbReference type="InterPro" id="IPR001251">
    <property type="entry name" value="CRAL-TRIO_dom"/>
</dbReference>
<gene>
    <name evidence="2" type="ORF">PGLA2088_LOCUS37282</name>
</gene>
<evidence type="ECO:0000313" key="3">
    <source>
        <dbReference type="Proteomes" id="UP000626109"/>
    </source>
</evidence>
<dbReference type="Gene3D" id="3.40.525.10">
    <property type="entry name" value="CRAL-TRIO lipid binding domain"/>
    <property type="match status" value="1"/>
</dbReference>
<dbReference type="EMBL" id="CAJNNW010032422">
    <property type="protein sequence ID" value="CAE8712985.1"/>
    <property type="molecule type" value="Genomic_DNA"/>
</dbReference>
<dbReference type="PANTHER" id="PTHR46277">
    <property type="entry name" value="OS03G0850700 PROTEIN"/>
    <property type="match status" value="1"/>
</dbReference>
<dbReference type="Proteomes" id="UP000626109">
    <property type="component" value="Unassembled WGS sequence"/>
</dbReference>
<proteinExistence type="predicted"/>
<reference evidence="2" key="1">
    <citation type="submission" date="2021-02" db="EMBL/GenBank/DDBJ databases">
        <authorList>
            <person name="Dougan E. K."/>
            <person name="Rhodes N."/>
            <person name="Thang M."/>
            <person name="Chan C."/>
        </authorList>
    </citation>
    <scope>NUCLEOTIDE SEQUENCE</scope>
</reference>
<dbReference type="SUPFAM" id="SSF52087">
    <property type="entry name" value="CRAL/TRIO domain"/>
    <property type="match status" value="1"/>
</dbReference>
<sequence>MECVAVPVRGRRQLRGRSCTVLLAAGFLFLAAPLPGLEGRTFFGRSPEDSKAKAQRIPLSADTGEVSGVAVSSGGARDAPSAVNAERLAAEVIASFPDGAAHWTTGAHVGRMLVATNGDGPLAVAKLKEAVAWKRDTLDGWLAAEAERLPTAETRVIAIGGEGRPMVYSGCVNQRKGEIAGILLGCVWHRALEDAGPRAQLDYILDAHGYQPLLNLNIMPYLKIARSLNSFFAERFHQIIIIDVPQVLVWVIKAILPLLPAETRAKLKFVQRSKPEQMEELYNLCADEEMRQMVTKLLEMNKASSSSDGREATHELTRLFLESQRLRGSQR</sequence>
<name>A0A813KQW0_POLGL</name>
<comment type="caution">
    <text evidence="2">The sequence shown here is derived from an EMBL/GenBank/DDBJ whole genome shotgun (WGS) entry which is preliminary data.</text>
</comment>
<feature type="domain" description="CRAL-TRIO" evidence="1">
    <location>
        <begin position="192"/>
        <end position="282"/>
    </location>
</feature>
<organism evidence="2 3">
    <name type="scientific">Polarella glacialis</name>
    <name type="common">Dinoflagellate</name>
    <dbReference type="NCBI Taxonomy" id="89957"/>
    <lineage>
        <taxon>Eukaryota</taxon>
        <taxon>Sar</taxon>
        <taxon>Alveolata</taxon>
        <taxon>Dinophyceae</taxon>
        <taxon>Suessiales</taxon>
        <taxon>Suessiaceae</taxon>
        <taxon>Polarella</taxon>
    </lineage>
</organism>
<evidence type="ECO:0000313" key="2">
    <source>
        <dbReference type="EMBL" id="CAE8712985.1"/>
    </source>
</evidence>
<dbReference type="AlphaFoldDB" id="A0A813KQW0"/>
<evidence type="ECO:0000259" key="1">
    <source>
        <dbReference type="Pfam" id="PF00650"/>
    </source>
</evidence>
<dbReference type="Pfam" id="PF00650">
    <property type="entry name" value="CRAL_TRIO"/>
    <property type="match status" value="1"/>
</dbReference>
<dbReference type="InterPro" id="IPR036865">
    <property type="entry name" value="CRAL-TRIO_dom_sf"/>
</dbReference>
<protein>
    <recommendedName>
        <fullName evidence="1">CRAL-TRIO domain-containing protein</fullName>
    </recommendedName>
</protein>
<accession>A0A813KQW0</accession>
<dbReference type="PANTHER" id="PTHR46277:SF3">
    <property type="entry name" value="BINDING PROTEIN, PUTATIVE-RELATED"/>
    <property type="match status" value="1"/>
</dbReference>